<dbReference type="SMART" id="SM00324">
    <property type="entry name" value="RhoGAP"/>
    <property type="match status" value="1"/>
</dbReference>
<dbReference type="AlphaFoldDB" id="G4TL80"/>
<sequence>MPAITLPLSFNNSFWTQDYRRGLETLFNKLEQGVLENEEITNFIEARVNAEFDLAQALTMPVASAPRGTGFAADDGASLLMAFWGLKQETKAQGDGHRAVANDLQALALQPFASWSKGHAQRVKDAKINVLDLWVGDYEQALEEVNKLRETYYSKTRKADEAEDDAKFAPNTDYSDHYTATSPRQNGRNAVVNRTPSVSERIAERLRELRGNKAEGEDASSVTVLHSEDKADGEITPTLPKVDKGKGKAVETSSPLAMSPVAASAPLPPAKPEPMLLAGIAMSPAAVSALLRRARDELPLRPVRLPIIGEYPDCFTGEEFVNWLRENVEAFGGSLDHAAEAARELGEDEGLLRRIGEIGNVFEVSNEAFYQFRPKAFNLEEARADNLKAPAANLQPMADNLLKRSGTLANFVMKQIKSNSNIPPHVKARQEAQEADEAYKKAVRQLDRQRLALEDRIEETLKLLQKWELDRLRIIKDVLLKYHATLSNTPSHIQPSMERASTLIASYQPESDLNALIERYRTGPFRPAPHIYESVSHDMIDVSFGFDLRRWAGESGWAAVRVPEDEKKPNAIPPLLRSLLEALEKAYTKLPTDEDKRRTWIYEIPLPVLHHLREALNSQPPDTEVPVEFFEKVDAPVLAGITRLWLLELDPPVCMWEGWDDIRKIYPAVGAKLEVSEAQHIENVQNALFKVPKVHLYVLDAVIKHLKNLIDNTKSEEDPEIYLTKLAFSLGRALLRPRQETHISIQDRHPTLLFIDLIKHYDAILPPTVTKKKRESEKPLPVRKRTTLVDQRINRRSVAANPKQLLEAREAQIRAPSPRPEIVTKPPTPPPAKQKDTDLPPRPKFTTPPPERDEPATASQAAPVVVQPTSTEQAQSPTSPKQPASPPMDVGKASLLEDKPAASGASLTRSGSGETSRVRKPGGARGPRAAPGAAASGGSYVHHRLSSYGSAAGDAAARPKSPITPVADPKEYVPKKKDGRTSAGTFARLSHAEGGDDTK</sequence>
<evidence type="ECO:0000259" key="6">
    <source>
        <dbReference type="PROSITE" id="PS51741"/>
    </source>
</evidence>
<dbReference type="Pfam" id="PF00611">
    <property type="entry name" value="FCH"/>
    <property type="match status" value="1"/>
</dbReference>
<protein>
    <recommendedName>
        <fullName evidence="9">Rho-GAP domain-containing protein</fullName>
    </recommendedName>
</protein>
<feature type="compositionally biased region" description="Basic and acidic residues" evidence="3">
    <location>
        <begin position="968"/>
        <end position="980"/>
    </location>
</feature>
<evidence type="ECO:0000259" key="5">
    <source>
        <dbReference type="PROSITE" id="PS50238"/>
    </source>
</evidence>
<dbReference type="PROSITE" id="PS50186">
    <property type="entry name" value="DEP"/>
    <property type="match status" value="1"/>
</dbReference>
<dbReference type="PANTHER" id="PTHR23065">
    <property type="entry name" value="PROLINE-SERINE-THREONINE PHOSPHATASE INTERACTING PROTEIN 1"/>
    <property type="match status" value="1"/>
</dbReference>
<dbReference type="GO" id="GO:0000935">
    <property type="term" value="C:division septum"/>
    <property type="evidence" value="ECO:0007669"/>
    <property type="project" value="TreeGrafter"/>
</dbReference>
<dbReference type="Proteomes" id="UP000007148">
    <property type="component" value="Unassembled WGS sequence"/>
</dbReference>
<dbReference type="GO" id="GO:0005886">
    <property type="term" value="C:plasma membrane"/>
    <property type="evidence" value="ECO:0007669"/>
    <property type="project" value="TreeGrafter"/>
</dbReference>
<feature type="compositionally biased region" description="Polar residues" evidence="3">
    <location>
        <begin position="178"/>
        <end position="198"/>
    </location>
</feature>
<dbReference type="InterPro" id="IPR027267">
    <property type="entry name" value="AH/BAR_dom_sf"/>
</dbReference>
<dbReference type="EMBL" id="CAFZ01000146">
    <property type="protein sequence ID" value="CCA72063.1"/>
    <property type="molecule type" value="Genomic_DNA"/>
</dbReference>
<feature type="compositionally biased region" description="Low complexity" evidence="3">
    <location>
        <begin position="946"/>
        <end position="956"/>
    </location>
</feature>
<dbReference type="InterPro" id="IPR000198">
    <property type="entry name" value="RhoGAP_dom"/>
</dbReference>
<organism evidence="7 8">
    <name type="scientific">Serendipita indica (strain DSM 11827)</name>
    <name type="common">Root endophyte fungus</name>
    <name type="synonym">Piriformospora indica</name>
    <dbReference type="NCBI Taxonomy" id="1109443"/>
    <lineage>
        <taxon>Eukaryota</taxon>
        <taxon>Fungi</taxon>
        <taxon>Dikarya</taxon>
        <taxon>Basidiomycota</taxon>
        <taxon>Agaricomycotina</taxon>
        <taxon>Agaricomycetes</taxon>
        <taxon>Sebacinales</taxon>
        <taxon>Serendipitaceae</taxon>
        <taxon>Serendipita</taxon>
    </lineage>
</organism>
<evidence type="ECO:0000256" key="3">
    <source>
        <dbReference type="SAM" id="MobiDB-lite"/>
    </source>
</evidence>
<feature type="compositionally biased region" description="Basic and acidic residues" evidence="3">
    <location>
        <begin position="990"/>
        <end position="999"/>
    </location>
</feature>
<evidence type="ECO:0000256" key="1">
    <source>
        <dbReference type="PROSITE-ProRule" id="PRU01077"/>
    </source>
</evidence>
<accession>G4TL80</accession>
<dbReference type="STRING" id="1109443.G4TL80"/>
<keyword evidence="8" id="KW-1185">Reference proteome</keyword>
<dbReference type="GO" id="GO:0005096">
    <property type="term" value="F:GTPase activator activity"/>
    <property type="evidence" value="ECO:0007669"/>
    <property type="project" value="TreeGrafter"/>
</dbReference>
<feature type="compositionally biased region" description="Polar residues" evidence="3">
    <location>
        <begin position="867"/>
        <end position="882"/>
    </location>
</feature>
<dbReference type="GO" id="GO:0007010">
    <property type="term" value="P:cytoskeleton organization"/>
    <property type="evidence" value="ECO:0007669"/>
    <property type="project" value="TreeGrafter"/>
</dbReference>
<dbReference type="HOGENOM" id="CLU_008201_0_0_1"/>
<feature type="region of interest" description="Disordered" evidence="3">
    <location>
        <begin position="769"/>
        <end position="999"/>
    </location>
</feature>
<feature type="domain" description="Rho-GAP" evidence="5">
    <location>
        <begin position="560"/>
        <end position="765"/>
    </location>
</feature>
<dbReference type="OrthoDB" id="2155291at2759"/>
<dbReference type="Pfam" id="PF00620">
    <property type="entry name" value="RhoGAP"/>
    <property type="match status" value="1"/>
</dbReference>
<dbReference type="InterPro" id="IPR031160">
    <property type="entry name" value="F_BAR_dom"/>
</dbReference>
<dbReference type="PANTHER" id="PTHR23065:SF17">
    <property type="entry name" value="RHO-GTPASE-ACTIVATING PROTEIN RGD2"/>
    <property type="match status" value="1"/>
</dbReference>
<reference evidence="7 8" key="1">
    <citation type="journal article" date="2011" name="PLoS Pathog.">
        <title>Endophytic Life Strategies Decoded by Genome and Transcriptome Analyses of the Mutualistic Root Symbiont Piriformospora indica.</title>
        <authorList>
            <person name="Zuccaro A."/>
            <person name="Lahrmann U."/>
            <person name="Guldener U."/>
            <person name="Langen G."/>
            <person name="Pfiffi S."/>
            <person name="Biedenkopf D."/>
            <person name="Wong P."/>
            <person name="Samans B."/>
            <person name="Grimm C."/>
            <person name="Basiewicz M."/>
            <person name="Murat C."/>
            <person name="Martin F."/>
            <person name="Kogel K.H."/>
        </authorList>
    </citation>
    <scope>NUCLEOTIDE SEQUENCE [LARGE SCALE GENOMIC DNA]</scope>
    <source>
        <strain evidence="7 8">DSM 11827</strain>
    </source>
</reference>
<dbReference type="SUPFAM" id="SSF46785">
    <property type="entry name" value="Winged helix' DNA-binding domain"/>
    <property type="match status" value="1"/>
</dbReference>
<dbReference type="FunCoup" id="G4TL80">
    <property type="interactions" value="18"/>
</dbReference>
<dbReference type="InterPro" id="IPR036388">
    <property type="entry name" value="WH-like_DNA-bd_sf"/>
</dbReference>
<gene>
    <name evidence="7" type="ORF">PIIN_05999</name>
</gene>
<dbReference type="OMA" id="RKTWIYE"/>
<dbReference type="GO" id="GO:0005737">
    <property type="term" value="C:cytoplasm"/>
    <property type="evidence" value="ECO:0007669"/>
    <property type="project" value="TreeGrafter"/>
</dbReference>
<dbReference type="GO" id="GO:0007264">
    <property type="term" value="P:small GTPase-mediated signal transduction"/>
    <property type="evidence" value="ECO:0007669"/>
    <property type="project" value="TreeGrafter"/>
</dbReference>
<name>G4TL80_SERID</name>
<dbReference type="InParanoid" id="G4TL80"/>
<dbReference type="PROSITE" id="PS51741">
    <property type="entry name" value="F_BAR"/>
    <property type="match status" value="1"/>
</dbReference>
<dbReference type="PROSITE" id="PS50238">
    <property type="entry name" value="RHOGAP"/>
    <property type="match status" value="1"/>
</dbReference>
<dbReference type="Gene3D" id="1.20.1270.60">
    <property type="entry name" value="Arfaptin homology (AH) domain/BAR domain"/>
    <property type="match status" value="2"/>
</dbReference>
<dbReference type="SMART" id="SM00055">
    <property type="entry name" value="FCH"/>
    <property type="match status" value="1"/>
</dbReference>
<evidence type="ECO:0008006" key="9">
    <source>
        <dbReference type="Google" id="ProtNLM"/>
    </source>
</evidence>
<dbReference type="InterPro" id="IPR008936">
    <property type="entry name" value="Rho_GTPase_activation_prot"/>
</dbReference>
<evidence type="ECO:0000256" key="2">
    <source>
        <dbReference type="SAM" id="Coils"/>
    </source>
</evidence>
<evidence type="ECO:0000313" key="8">
    <source>
        <dbReference type="Proteomes" id="UP000007148"/>
    </source>
</evidence>
<feature type="coiled-coil region" evidence="2">
    <location>
        <begin position="425"/>
        <end position="470"/>
    </location>
</feature>
<dbReference type="InterPro" id="IPR001060">
    <property type="entry name" value="FCH_dom"/>
</dbReference>
<evidence type="ECO:0000313" key="7">
    <source>
        <dbReference type="EMBL" id="CCA72063.1"/>
    </source>
</evidence>
<dbReference type="InterPro" id="IPR000591">
    <property type="entry name" value="DEP_dom"/>
</dbReference>
<dbReference type="Gene3D" id="1.10.10.10">
    <property type="entry name" value="Winged helix-like DNA-binding domain superfamily/Winged helix DNA-binding domain"/>
    <property type="match status" value="1"/>
</dbReference>
<dbReference type="SUPFAM" id="SSF103657">
    <property type="entry name" value="BAR/IMD domain-like"/>
    <property type="match status" value="1"/>
</dbReference>
<feature type="compositionally biased region" description="Polar residues" evidence="3">
    <location>
        <begin position="905"/>
        <end position="915"/>
    </location>
</feature>
<comment type="caution">
    <text evidence="7">The sequence shown here is derived from an EMBL/GenBank/DDBJ whole genome shotgun (WGS) entry which is preliminary data.</text>
</comment>
<dbReference type="SUPFAM" id="SSF48350">
    <property type="entry name" value="GTPase activation domain, GAP"/>
    <property type="match status" value="1"/>
</dbReference>
<keyword evidence="1 2" id="KW-0175">Coiled coil</keyword>
<dbReference type="Gene3D" id="1.10.555.10">
    <property type="entry name" value="Rho GTPase activation protein"/>
    <property type="match status" value="1"/>
</dbReference>
<evidence type="ECO:0000259" key="4">
    <source>
        <dbReference type="PROSITE" id="PS50186"/>
    </source>
</evidence>
<feature type="domain" description="DEP" evidence="4">
    <location>
        <begin position="294"/>
        <end position="374"/>
    </location>
</feature>
<dbReference type="InterPro" id="IPR036390">
    <property type="entry name" value="WH_DNA-bd_sf"/>
</dbReference>
<feature type="domain" description="F-BAR" evidence="6">
    <location>
        <begin position="8"/>
        <end position="512"/>
    </location>
</feature>
<proteinExistence type="predicted"/>
<feature type="compositionally biased region" description="Low complexity" evidence="3">
    <location>
        <begin position="926"/>
        <end position="939"/>
    </location>
</feature>
<feature type="region of interest" description="Disordered" evidence="3">
    <location>
        <begin position="159"/>
        <end position="199"/>
    </location>
</feature>
<dbReference type="eggNOG" id="ENOG502QQWB">
    <property type="taxonomic scope" value="Eukaryota"/>
</dbReference>